<dbReference type="SUPFAM" id="SSF48452">
    <property type="entry name" value="TPR-like"/>
    <property type="match status" value="1"/>
</dbReference>
<dbReference type="AlphaFoldDB" id="A0A037ZD56"/>
<gene>
    <name evidence="2" type="ORF">ACMU_04105</name>
</gene>
<feature type="repeat" description="TPR" evidence="1">
    <location>
        <begin position="111"/>
        <end position="144"/>
    </location>
</feature>
<proteinExistence type="predicted"/>
<dbReference type="InterPro" id="IPR019734">
    <property type="entry name" value="TPR_rpt"/>
</dbReference>
<organism evidence="2 3">
    <name type="scientific">Actibacterium mucosum KCTC 23349</name>
    <dbReference type="NCBI Taxonomy" id="1454373"/>
    <lineage>
        <taxon>Bacteria</taxon>
        <taxon>Pseudomonadati</taxon>
        <taxon>Pseudomonadota</taxon>
        <taxon>Alphaproteobacteria</taxon>
        <taxon>Rhodobacterales</taxon>
        <taxon>Roseobacteraceae</taxon>
        <taxon>Actibacterium</taxon>
    </lineage>
</organism>
<feature type="repeat" description="TPR" evidence="1">
    <location>
        <begin position="77"/>
        <end position="110"/>
    </location>
</feature>
<dbReference type="SMART" id="SM00028">
    <property type="entry name" value="TPR"/>
    <property type="match status" value="2"/>
</dbReference>
<dbReference type="Gene3D" id="1.25.40.10">
    <property type="entry name" value="Tetratricopeptide repeat domain"/>
    <property type="match status" value="1"/>
</dbReference>
<dbReference type="EMBL" id="JFKE01000011">
    <property type="protein sequence ID" value="KAJ54087.1"/>
    <property type="molecule type" value="Genomic_DNA"/>
</dbReference>
<evidence type="ECO:0000256" key="1">
    <source>
        <dbReference type="PROSITE-ProRule" id="PRU00339"/>
    </source>
</evidence>
<dbReference type="OrthoDB" id="495305at2"/>
<keyword evidence="3" id="KW-1185">Reference proteome</keyword>
<name>A0A037ZD56_9RHOB</name>
<dbReference type="STRING" id="1454373.ACMU_04105"/>
<evidence type="ECO:0000313" key="3">
    <source>
        <dbReference type="Proteomes" id="UP000026249"/>
    </source>
</evidence>
<dbReference type="PROSITE" id="PS50005">
    <property type="entry name" value="TPR"/>
    <property type="match status" value="2"/>
</dbReference>
<reference evidence="2 3" key="1">
    <citation type="submission" date="2014-03" db="EMBL/GenBank/DDBJ databases">
        <title>Draft Genome Sequence of Actibacterium mucosum KCTC 23349, a Marine Alphaproteobacterium with Complex Ionic Requirements Isolated from Mediterranean Seawater at Malvarrosa Beach, Valencia, Spain.</title>
        <authorList>
            <person name="Arahal D.R."/>
            <person name="Shao Z."/>
            <person name="Lai Q."/>
            <person name="Pujalte M.J."/>
        </authorList>
    </citation>
    <scope>NUCLEOTIDE SEQUENCE [LARGE SCALE GENOMIC DNA]</scope>
    <source>
        <strain evidence="2 3">KCTC 23349</strain>
    </source>
</reference>
<dbReference type="PROSITE" id="PS51257">
    <property type="entry name" value="PROKAR_LIPOPROTEIN"/>
    <property type="match status" value="1"/>
</dbReference>
<keyword evidence="1" id="KW-0802">TPR repeat</keyword>
<protein>
    <submittedName>
        <fullName evidence="2">Uncharacterized protein</fullName>
    </submittedName>
</protein>
<dbReference type="Pfam" id="PF13432">
    <property type="entry name" value="TPR_16"/>
    <property type="match status" value="1"/>
</dbReference>
<comment type="caution">
    <text evidence="2">The sequence shown here is derived from an EMBL/GenBank/DDBJ whole genome shotgun (WGS) entry which is preliminary data.</text>
</comment>
<evidence type="ECO:0000313" key="2">
    <source>
        <dbReference type="EMBL" id="KAJ54087.1"/>
    </source>
</evidence>
<sequence length="188" mass="20399">MFRNSAAALVTACLLAACQETGGLGAQYEGPPPPAGTPKVSEAVDGLIVGHRLMAAGEYELALKAYYRSGGERGLNADTYSAIGSANLRLGRLGQAEELLRKAIDLDETFPAAWNNLGVVLMERREYGEAKLVFQRAFALDSGNSDEIRENLRLAIAKTDNPAYDSQQNYNFELVRRGNGRYLLLSTP</sequence>
<dbReference type="InterPro" id="IPR011990">
    <property type="entry name" value="TPR-like_helical_dom_sf"/>
</dbReference>
<dbReference type="Proteomes" id="UP000026249">
    <property type="component" value="Unassembled WGS sequence"/>
</dbReference>
<accession>A0A037ZD56</accession>